<evidence type="ECO:0000256" key="8">
    <source>
        <dbReference type="ARBA" id="ARBA00022737"/>
    </source>
</evidence>
<keyword evidence="11" id="KW-0067">ATP-binding</keyword>
<dbReference type="GO" id="GO:0003910">
    <property type="term" value="F:DNA ligase (ATP) activity"/>
    <property type="evidence" value="ECO:0007669"/>
    <property type="project" value="UniProtKB-EC"/>
</dbReference>
<sequence length="848" mass="98059">MDFKELCGLFNAVKDAKAAATKRKLVEECFSAWRSKHSKQCMFSILRLIVPKLDRERDSYGLQEKKISRILIKMLALPKNTQQMLSIQDGCLPVGDYADMVYSVIHSYISQYKTTLTVLELNKCLDDIVARTNEAQVEEIVMKLFKKCSAEDSKWIIRIILKRLKLSIDENQILNCYHKDGAHYYLSGSNLRKVCEVLYDKNINVHELDIEIFQPFRPMLSKRVDAAVFKKHFTNNKPFYIENKFDGERFQVHMQNGAFKYFSRQAFDFTSTYGATFDDDNGLLTPKLKNLFQPFVQRIILDGEMMLWNRYTNKYGSKGMELDVKKLKKDGKYQPCFCVYDIILLNDQLLTNRPLKERLAMLGRVFKSQVPGTLIVSELSKVGTAEEIVDALNNAVDKEEEGIIVKDPTSVYKYSDRNSGWFKLKLEYFQDTMHDLDVVVMGGKRASSTSSQLNSFIVGVQSGTTKTGGPLFLSFAKVSSGLSDEQLHDLNSRFKTHGKLFDSNNHSSALVFGSEVPHYFIEPADSVVFVIRATELTRINNASYKTSYTLRFPRVLKVRTDKPINECLDMNQLLELAKQNKSVIKLNKRYIELDEILQIQTRRRKKRKIEVVKFESTRQISDLLEGYLFHVLNGDKDQLEALVRRAGGKVHYKIDHQVDIVLVADYNAKAMEICKRRNHCDVIDAAWLRRVVQEGDLLPYKTLEIYCLGTSIKNCLSDATDRYGDSYTQEATMETLKHSVTLLRNLGEQPCFGQLLEIPPEKTFAPFKAFFDTHSDLENENSAVIYESLEDELEFKYYYGEVERCNRITADTNMVITNDWQRLDCIKEHLQRIHREDVEIRHRSFLYE</sequence>
<dbReference type="Gene3D" id="3.40.50.10190">
    <property type="entry name" value="BRCT domain"/>
    <property type="match status" value="1"/>
</dbReference>
<dbReference type="Gene3D" id="1.10.3260.10">
    <property type="entry name" value="DNA ligase, ATP-dependent, N-terminal domain"/>
    <property type="match status" value="1"/>
</dbReference>
<dbReference type="OrthoDB" id="151490at2759"/>
<dbReference type="HOGENOM" id="CLU_004844_2_0_1"/>
<keyword evidence="9" id="KW-0547">Nucleotide-binding</keyword>
<evidence type="ECO:0000313" key="23">
    <source>
        <dbReference type="EnsemblMetazoa" id="XP_019771799.1"/>
    </source>
</evidence>
<evidence type="ECO:0000256" key="5">
    <source>
        <dbReference type="ARBA" id="ARBA00022073"/>
    </source>
</evidence>
<evidence type="ECO:0000259" key="20">
    <source>
        <dbReference type="PROSITE" id="PS50160"/>
    </source>
</evidence>
<name>N6TVZ2_DENPD</name>
<feature type="domain" description="ATP-dependent DNA ligase family profile" evidence="20">
    <location>
        <begin position="328"/>
        <end position="462"/>
    </location>
</feature>
<dbReference type="EnsemblMetazoa" id="XM_019916240.1">
    <property type="protein sequence ID" value="XP_019771799.1"/>
    <property type="gene ID" value="LOC109545498"/>
</dbReference>
<dbReference type="InterPro" id="IPR029710">
    <property type="entry name" value="LIG4"/>
</dbReference>
<keyword evidence="14" id="KW-0234">DNA repair</keyword>
<keyword evidence="13" id="KW-0233">DNA recombination</keyword>
<dbReference type="PROSITE" id="PS00333">
    <property type="entry name" value="DNA_LIGASE_A2"/>
    <property type="match status" value="1"/>
</dbReference>
<dbReference type="GO" id="GO:0006310">
    <property type="term" value="P:DNA recombination"/>
    <property type="evidence" value="ECO:0007669"/>
    <property type="project" value="UniProtKB-KW"/>
</dbReference>
<evidence type="ECO:0000256" key="16">
    <source>
        <dbReference type="ARBA" id="ARBA00030676"/>
    </source>
</evidence>
<dbReference type="KEGG" id="dpa:109545498"/>
<dbReference type="PROSITE" id="PS50160">
    <property type="entry name" value="DNA_LIGASE_A3"/>
    <property type="match status" value="1"/>
</dbReference>
<dbReference type="InterPro" id="IPR016059">
    <property type="entry name" value="DNA_ligase_ATP-dep_CS"/>
</dbReference>
<dbReference type="InterPro" id="IPR036420">
    <property type="entry name" value="BRCT_dom_sf"/>
</dbReference>
<dbReference type="GO" id="GO:0046872">
    <property type="term" value="F:metal ion binding"/>
    <property type="evidence" value="ECO:0007669"/>
    <property type="project" value="UniProtKB-KW"/>
</dbReference>
<organism evidence="22">
    <name type="scientific">Dendroctonus ponderosae</name>
    <name type="common">Mountain pine beetle</name>
    <dbReference type="NCBI Taxonomy" id="77166"/>
    <lineage>
        <taxon>Eukaryota</taxon>
        <taxon>Metazoa</taxon>
        <taxon>Ecdysozoa</taxon>
        <taxon>Arthropoda</taxon>
        <taxon>Hexapoda</taxon>
        <taxon>Insecta</taxon>
        <taxon>Pterygota</taxon>
        <taxon>Neoptera</taxon>
        <taxon>Endopterygota</taxon>
        <taxon>Coleoptera</taxon>
        <taxon>Polyphaga</taxon>
        <taxon>Cucujiformia</taxon>
        <taxon>Curculionidae</taxon>
        <taxon>Scolytinae</taxon>
        <taxon>Dendroctonus</taxon>
    </lineage>
</organism>
<evidence type="ECO:0000256" key="19">
    <source>
        <dbReference type="RuleBase" id="RU004196"/>
    </source>
</evidence>
<feature type="domain" description="BRCT" evidence="21">
    <location>
        <begin position="619"/>
        <end position="705"/>
    </location>
</feature>
<evidence type="ECO:0000256" key="18">
    <source>
        <dbReference type="ARBA" id="ARBA00034003"/>
    </source>
</evidence>
<evidence type="ECO:0000313" key="22">
    <source>
        <dbReference type="EMBL" id="ENN70467.1"/>
    </source>
</evidence>
<dbReference type="GO" id="GO:0006303">
    <property type="term" value="P:double-strand break repair via nonhomologous end joining"/>
    <property type="evidence" value="ECO:0007669"/>
    <property type="project" value="TreeGrafter"/>
</dbReference>
<dbReference type="Pfam" id="PF04679">
    <property type="entry name" value="DNA_ligase_A_C"/>
    <property type="match status" value="1"/>
</dbReference>
<evidence type="ECO:0000256" key="4">
    <source>
        <dbReference type="ARBA" id="ARBA00012727"/>
    </source>
</evidence>
<evidence type="ECO:0000256" key="13">
    <source>
        <dbReference type="ARBA" id="ARBA00023172"/>
    </source>
</evidence>
<keyword evidence="8" id="KW-0677">Repeat</keyword>
<dbReference type="PANTHER" id="PTHR45997">
    <property type="entry name" value="DNA LIGASE 4"/>
    <property type="match status" value="1"/>
</dbReference>
<evidence type="ECO:0000256" key="15">
    <source>
        <dbReference type="ARBA" id="ARBA00023242"/>
    </source>
</evidence>
<keyword evidence="12" id="KW-0460">Magnesium</keyword>
<dbReference type="SUPFAM" id="SSF50249">
    <property type="entry name" value="Nucleic acid-binding proteins"/>
    <property type="match status" value="1"/>
</dbReference>
<dbReference type="Proteomes" id="UP000019118">
    <property type="component" value="Unassembled WGS sequence"/>
</dbReference>
<dbReference type="InterPro" id="IPR044125">
    <property type="entry name" value="Adenylation_DNA_ligase_IV"/>
</dbReference>
<keyword evidence="6" id="KW-0436">Ligase</keyword>
<dbReference type="InterPro" id="IPR012308">
    <property type="entry name" value="DNA_ligase_ATP-dep_N"/>
</dbReference>
<keyword evidence="10" id="KW-0227">DNA damage</keyword>
<dbReference type="SUPFAM" id="SSF117018">
    <property type="entry name" value="ATP-dependent DNA ligase DNA-binding domain"/>
    <property type="match status" value="1"/>
</dbReference>
<keyword evidence="24" id="KW-1185">Reference proteome</keyword>
<evidence type="ECO:0000313" key="24">
    <source>
        <dbReference type="Proteomes" id="UP000019118"/>
    </source>
</evidence>
<evidence type="ECO:0000256" key="17">
    <source>
        <dbReference type="ARBA" id="ARBA00031942"/>
    </source>
</evidence>
<evidence type="ECO:0000256" key="10">
    <source>
        <dbReference type="ARBA" id="ARBA00022763"/>
    </source>
</evidence>
<evidence type="ECO:0000256" key="11">
    <source>
        <dbReference type="ARBA" id="ARBA00022840"/>
    </source>
</evidence>
<evidence type="ECO:0000259" key="21">
    <source>
        <dbReference type="PROSITE" id="PS50172"/>
    </source>
</evidence>
<feature type="non-terminal residue" evidence="22">
    <location>
        <position position="1"/>
    </location>
</feature>
<dbReference type="GO" id="GO:0006297">
    <property type="term" value="P:nucleotide-excision repair, DNA gap filling"/>
    <property type="evidence" value="ECO:0007669"/>
    <property type="project" value="TreeGrafter"/>
</dbReference>
<dbReference type="PROSITE" id="PS50172">
    <property type="entry name" value="BRCT"/>
    <property type="match status" value="1"/>
</dbReference>
<dbReference type="InterPro" id="IPR012340">
    <property type="entry name" value="NA-bd_OB-fold"/>
</dbReference>
<gene>
    <name evidence="23" type="primary">109545498</name>
    <name evidence="22" type="ORF">YQE_12970</name>
</gene>
<dbReference type="Pfam" id="PF04675">
    <property type="entry name" value="DNA_ligase_A_N"/>
    <property type="match status" value="1"/>
</dbReference>
<reference evidence="22 24" key="1">
    <citation type="journal article" date="2013" name="Genome Biol.">
        <title>Draft genome of the mountain pine beetle, Dendroctonus ponderosae Hopkins, a major forest pest.</title>
        <authorList>
            <person name="Keeling C.I."/>
            <person name="Yuen M.M."/>
            <person name="Liao N.Y."/>
            <person name="Docking T.R."/>
            <person name="Chan S.K."/>
            <person name="Taylor G.A."/>
            <person name="Palmquist D.L."/>
            <person name="Jackman S.D."/>
            <person name="Nguyen A."/>
            <person name="Li M."/>
            <person name="Henderson H."/>
            <person name="Janes J.K."/>
            <person name="Zhao Y."/>
            <person name="Pandoh P."/>
            <person name="Moore R."/>
            <person name="Sperling F.A."/>
            <person name="Huber D.P."/>
            <person name="Birol I."/>
            <person name="Jones S.J."/>
            <person name="Bohlmann J."/>
        </authorList>
    </citation>
    <scope>NUCLEOTIDE SEQUENCE</scope>
</reference>
<comment type="catalytic activity">
    <reaction evidence="18">
        <text>ATP + (deoxyribonucleotide)n-3'-hydroxyl + 5'-phospho-(deoxyribonucleotide)m = (deoxyribonucleotide)n+m + AMP + diphosphate.</text>
        <dbReference type="EC" id="6.5.1.1"/>
    </reaction>
</comment>
<proteinExistence type="inferred from homology"/>
<dbReference type="Pfam" id="PF11411">
    <property type="entry name" value="DNA_ligase_IV"/>
    <property type="match status" value="1"/>
</dbReference>
<evidence type="ECO:0000256" key="14">
    <source>
        <dbReference type="ARBA" id="ARBA00023204"/>
    </source>
</evidence>
<accession>N6TVZ2</accession>
<dbReference type="GO" id="GO:0005524">
    <property type="term" value="F:ATP binding"/>
    <property type="evidence" value="ECO:0007669"/>
    <property type="project" value="UniProtKB-KW"/>
</dbReference>
<keyword evidence="7" id="KW-0479">Metal-binding</keyword>
<keyword evidence="15" id="KW-0539">Nucleus</keyword>
<dbReference type="InterPro" id="IPR000977">
    <property type="entry name" value="DNA_ligase_ATP-dep"/>
</dbReference>
<evidence type="ECO:0000256" key="12">
    <source>
        <dbReference type="ARBA" id="ARBA00022842"/>
    </source>
</evidence>
<dbReference type="InterPro" id="IPR001357">
    <property type="entry name" value="BRCT_dom"/>
</dbReference>
<dbReference type="CDD" id="cd07903">
    <property type="entry name" value="Adenylation_DNA_ligase_IV"/>
    <property type="match status" value="1"/>
</dbReference>
<protein>
    <recommendedName>
        <fullName evidence="5">DNA ligase 4</fullName>
        <ecNumber evidence="4">6.5.1.1</ecNumber>
    </recommendedName>
    <alternativeName>
        <fullName evidence="17">DNA ligase IV</fullName>
    </alternativeName>
    <alternativeName>
        <fullName evidence="16">Polydeoxyribonucleotide synthase [ATP] 4</fullName>
    </alternativeName>
</protein>
<dbReference type="NCBIfam" id="TIGR00574">
    <property type="entry name" value="dnl1"/>
    <property type="match status" value="1"/>
</dbReference>
<evidence type="ECO:0000256" key="2">
    <source>
        <dbReference type="ARBA" id="ARBA00004123"/>
    </source>
</evidence>
<evidence type="ECO:0000256" key="1">
    <source>
        <dbReference type="ARBA" id="ARBA00001946"/>
    </source>
</evidence>
<dbReference type="SUPFAM" id="SSF52113">
    <property type="entry name" value="BRCT domain"/>
    <property type="match status" value="1"/>
</dbReference>
<dbReference type="AlphaFoldDB" id="N6TVZ2"/>
<dbReference type="PANTHER" id="PTHR45997:SF1">
    <property type="entry name" value="DNA LIGASE 4"/>
    <property type="match status" value="1"/>
</dbReference>
<evidence type="ECO:0000256" key="6">
    <source>
        <dbReference type="ARBA" id="ARBA00022598"/>
    </source>
</evidence>
<dbReference type="EMBL" id="KB741292">
    <property type="protein sequence ID" value="ENN70467.1"/>
    <property type="molecule type" value="Genomic_DNA"/>
</dbReference>
<comment type="subcellular location">
    <subcellularLocation>
        <location evidence="2">Nucleus</location>
    </subcellularLocation>
</comment>
<dbReference type="InterPro" id="IPR012309">
    <property type="entry name" value="DNA_ligase_ATP-dep_C"/>
</dbReference>
<evidence type="ECO:0000256" key="3">
    <source>
        <dbReference type="ARBA" id="ARBA00007572"/>
    </source>
</evidence>
<dbReference type="InterPro" id="IPR021536">
    <property type="entry name" value="DNA_ligase_IV_dom"/>
</dbReference>
<dbReference type="EC" id="6.5.1.1" evidence="4"/>
<dbReference type="OMA" id="IMLQHRT"/>
<dbReference type="SUPFAM" id="SSF56091">
    <property type="entry name" value="DNA ligase/mRNA capping enzyme, catalytic domain"/>
    <property type="match status" value="1"/>
</dbReference>
<dbReference type="Gene3D" id="2.40.50.140">
    <property type="entry name" value="Nucleic acid-binding proteins"/>
    <property type="match status" value="1"/>
</dbReference>
<dbReference type="Pfam" id="PF01068">
    <property type="entry name" value="DNA_ligase_A_M"/>
    <property type="match status" value="1"/>
</dbReference>
<evidence type="ECO:0000256" key="9">
    <source>
        <dbReference type="ARBA" id="ARBA00022741"/>
    </source>
</evidence>
<comment type="cofactor">
    <cofactor evidence="1">
        <name>Mg(2+)</name>
        <dbReference type="ChEBI" id="CHEBI:18420"/>
    </cofactor>
</comment>
<dbReference type="SMART" id="SM00292">
    <property type="entry name" value="BRCT"/>
    <property type="match status" value="1"/>
</dbReference>
<dbReference type="GO" id="GO:0003677">
    <property type="term" value="F:DNA binding"/>
    <property type="evidence" value="ECO:0007669"/>
    <property type="project" value="InterPro"/>
</dbReference>
<dbReference type="GO" id="GO:0032807">
    <property type="term" value="C:DNA ligase IV complex"/>
    <property type="evidence" value="ECO:0007669"/>
    <property type="project" value="TreeGrafter"/>
</dbReference>
<evidence type="ECO:0000256" key="7">
    <source>
        <dbReference type="ARBA" id="ARBA00022723"/>
    </source>
</evidence>
<reference evidence="23" key="2">
    <citation type="submission" date="2024-08" db="UniProtKB">
        <authorList>
            <consortium name="EnsemblMetazoa"/>
        </authorList>
    </citation>
    <scope>IDENTIFICATION</scope>
</reference>
<dbReference type="GO" id="GO:0071897">
    <property type="term" value="P:DNA biosynthetic process"/>
    <property type="evidence" value="ECO:0007669"/>
    <property type="project" value="InterPro"/>
</dbReference>
<dbReference type="InterPro" id="IPR036599">
    <property type="entry name" value="DNA_ligase_N_sf"/>
</dbReference>
<comment type="similarity">
    <text evidence="3 19">Belongs to the ATP-dependent DNA ligase family.</text>
</comment>
<dbReference type="InterPro" id="IPR012310">
    <property type="entry name" value="DNA_ligase_ATP-dep_cent"/>
</dbReference>
<dbReference type="Gene3D" id="3.30.470.30">
    <property type="entry name" value="DNA ligase/mRNA capping enzyme"/>
    <property type="match status" value="1"/>
</dbReference>
<dbReference type="GO" id="GO:0005958">
    <property type="term" value="C:DNA-dependent protein kinase-DNA ligase 4 complex"/>
    <property type="evidence" value="ECO:0007669"/>
    <property type="project" value="TreeGrafter"/>
</dbReference>